<keyword evidence="6 9" id="KW-1133">Transmembrane helix</keyword>
<gene>
    <name evidence="10" type="ORF">G3T36_04565</name>
</gene>
<dbReference type="AlphaFoldDB" id="A0A6L9XVV7"/>
<feature type="transmembrane region" description="Helical" evidence="9">
    <location>
        <begin position="68"/>
        <end position="86"/>
    </location>
</feature>
<feature type="transmembrane region" description="Helical" evidence="9">
    <location>
        <begin position="339"/>
        <end position="370"/>
    </location>
</feature>
<evidence type="ECO:0000313" key="11">
    <source>
        <dbReference type="Proteomes" id="UP000474967"/>
    </source>
</evidence>
<feature type="transmembrane region" description="Helical" evidence="9">
    <location>
        <begin position="269"/>
        <end position="289"/>
    </location>
</feature>
<name>A0A6L9XVV7_9MICO</name>
<feature type="transmembrane region" description="Helical" evidence="9">
    <location>
        <begin position="173"/>
        <end position="206"/>
    </location>
</feature>
<proteinExistence type="inferred from homology"/>
<keyword evidence="5 9" id="KW-0812">Transmembrane</keyword>
<evidence type="ECO:0000256" key="5">
    <source>
        <dbReference type="ARBA" id="ARBA00022692"/>
    </source>
</evidence>
<evidence type="ECO:0000256" key="6">
    <source>
        <dbReference type="ARBA" id="ARBA00022989"/>
    </source>
</evidence>
<evidence type="ECO:0000256" key="4">
    <source>
        <dbReference type="ARBA" id="ARBA00022475"/>
    </source>
</evidence>
<evidence type="ECO:0000313" key="10">
    <source>
        <dbReference type="EMBL" id="NEN05138.1"/>
    </source>
</evidence>
<keyword evidence="3" id="KW-0813">Transport</keyword>
<dbReference type="EMBL" id="JAAGWY010000001">
    <property type="protein sequence ID" value="NEN05138.1"/>
    <property type="molecule type" value="Genomic_DNA"/>
</dbReference>
<feature type="transmembrane region" description="Helical" evidence="9">
    <location>
        <begin position="242"/>
        <end position="263"/>
    </location>
</feature>
<comment type="subcellular location">
    <subcellularLocation>
        <location evidence="1">Cell membrane</location>
        <topology evidence="1">Multi-pass membrane protein</topology>
    </subcellularLocation>
</comment>
<comment type="similarity">
    <text evidence="2">Belongs to the autoinducer-2 exporter (AI-2E) (TC 2.A.86) family.</text>
</comment>
<evidence type="ECO:0000256" key="8">
    <source>
        <dbReference type="SAM" id="MobiDB-lite"/>
    </source>
</evidence>
<evidence type="ECO:0000256" key="3">
    <source>
        <dbReference type="ARBA" id="ARBA00022448"/>
    </source>
</evidence>
<protein>
    <submittedName>
        <fullName evidence="10">AI-2E family transporter</fullName>
    </submittedName>
</protein>
<evidence type="ECO:0000256" key="9">
    <source>
        <dbReference type="SAM" id="Phobius"/>
    </source>
</evidence>
<evidence type="ECO:0000256" key="7">
    <source>
        <dbReference type="ARBA" id="ARBA00023136"/>
    </source>
</evidence>
<reference evidence="10 11" key="1">
    <citation type="journal article" date="2014" name="J. Microbiol.">
        <title>Diaminobutyricibacter tongyongensis gen. nov., sp. nov. and Homoserinibacter gongjuensis gen. nov., sp. nov. belong to the family Microbacteriaceae.</title>
        <authorList>
            <person name="Kim S.J."/>
            <person name="Ahn J.H."/>
            <person name="Weon H.Y."/>
            <person name="Hamada M."/>
            <person name="Suzuki K."/>
            <person name="Kwon S.W."/>
        </authorList>
    </citation>
    <scope>NUCLEOTIDE SEQUENCE [LARGE SCALE GENOMIC DNA]</scope>
    <source>
        <strain evidence="10 11">NBRC 108724</strain>
    </source>
</reference>
<accession>A0A6L9XVV7</accession>
<feature type="transmembrane region" description="Helical" evidence="9">
    <location>
        <begin position="44"/>
        <end position="62"/>
    </location>
</feature>
<dbReference type="PANTHER" id="PTHR21716:SF53">
    <property type="entry name" value="PERMEASE PERM-RELATED"/>
    <property type="match status" value="1"/>
</dbReference>
<feature type="region of interest" description="Disordered" evidence="8">
    <location>
        <begin position="1"/>
        <end position="22"/>
    </location>
</feature>
<keyword evidence="11" id="KW-1185">Reference proteome</keyword>
<feature type="compositionally biased region" description="Polar residues" evidence="8">
    <location>
        <begin position="1"/>
        <end position="10"/>
    </location>
</feature>
<sequence>MTDENVSAAPTSVEPAPPVSDPATVVSAARPFEGPVSTRRPLRWGFIVTLGALGALAAGLAVYNLRTIVFSIFLAMFITVGLDPLVRFFERHGMTRTWAIVTVILIIVAVLVGIIWVVVPLIVNQIQTLISVIPQEVANLRAQGWFDPSNAASNGVIGQVVNWVAKEVTDPKFIAAVGSGAVGLGFSIINGISLGFFIAVLTIYFVGTYDATKQAAYRLVAASRRATFESYSERILQNVGKYLSGMVILAFFNAVYSVVLLLITQVPGAFLIGVLAFFITLIPLIGTILTTTVMTVLAFIHSPTSGLVVLIFMLIYMQVEAYILTPKVMSKAVKIPGSVVLISALAGGTLFGLPGALVAIPISAGIILIVTEVVMPAKQRQ</sequence>
<organism evidence="10 11">
    <name type="scientific">Leifsonia tongyongensis</name>
    <dbReference type="NCBI Taxonomy" id="1268043"/>
    <lineage>
        <taxon>Bacteria</taxon>
        <taxon>Bacillati</taxon>
        <taxon>Actinomycetota</taxon>
        <taxon>Actinomycetes</taxon>
        <taxon>Micrococcales</taxon>
        <taxon>Microbacteriaceae</taxon>
        <taxon>Leifsonia</taxon>
    </lineage>
</organism>
<feature type="transmembrane region" description="Helical" evidence="9">
    <location>
        <begin position="98"/>
        <end position="119"/>
    </location>
</feature>
<keyword evidence="4" id="KW-1003">Cell membrane</keyword>
<dbReference type="RefSeq" id="WP_163288277.1">
    <property type="nucleotide sequence ID" value="NZ_JAAGWY010000001.1"/>
</dbReference>
<evidence type="ECO:0000256" key="1">
    <source>
        <dbReference type="ARBA" id="ARBA00004651"/>
    </source>
</evidence>
<dbReference type="PANTHER" id="PTHR21716">
    <property type="entry name" value="TRANSMEMBRANE PROTEIN"/>
    <property type="match status" value="1"/>
</dbReference>
<dbReference type="GO" id="GO:0005886">
    <property type="term" value="C:plasma membrane"/>
    <property type="evidence" value="ECO:0007669"/>
    <property type="project" value="UniProtKB-SubCell"/>
</dbReference>
<dbReference type="Pfam" id="PF01594">
    <property type="entry name" value="AI-2E_transport"/>
    <property type="match status" value="1"/>
</dbReference>
<feature type="transmembrane region" description="Helical" evidence="9">
    <location>
        <begin position="296"/>
        <end position="319"/>
    </location>
</feature>
<dbReference type="InterPro" id="IPR002549">
    <property type="entry name" value="AI-2E-like"/>
</dbReference>
<comment type="caution">
    <text evidence="10">The sequence shown here is derived from an EMBL/GenBank/DDBJ whole genome shotgun (WGS) entry which is preliminary data.</text>
</comment>
<keyword evidence="7 9" id="KW-0472">Membrane</keyword>
<dbReference type="Proteomes" id="UP000474967">
    <property type="component" value="Unassembled WGS sequence"/>
</dbReference>
<evidence type="ECO:0000256" key="2">
    <source>
        <dbReference type="ARBA" id="ARBA00009773"/>
    </source>
</evidence>